<keyword evidence="1" id="KW-0732">Signal</keyword>
<feature type="chain" id="PRO_5014986313" evidence="1">
    <location>
        <begin position="22"/>
        <end position="132"/>
    </location>
</feature>
<protein>
    <submittedName>
        <fullName evidence="2">Putative secreted protein</fullName>
    </submittedName>
</protein>
<evidence type="ECO:0000313" key="2">
    <source>
        <dbReference type="EMBL" id="MBW73541.1"/>
    </source>
</evidence>
<sequence>MTLMCSRLPFFAIMFVAVALASTKASGKLCCWTSLRIRVSASFSLLLSLNPKVSVLRYHHIPRILSELCSGVPSTAFCWDEPALRSKAEVNAGELDSQLCSWKPPSLWIYSTSFARAIASCSSSVLASMSST</sequence>
<feature type="signal peptide" evidence="1">
    <location>
        <begin position="1"/>
        <end position="21"/>
    </location>
</feature>
<dbReference type="EMBL" id="GGFL01009363">
    <property type="protein sequence ID" value="MBW73541.1"/>
    <property type="molecule type" value="Transcribed_RNA"/>
</dbReference>
<reference evidence="2" key="1">
    <citation type="submission" date="2018-01" db="EMBL/GenBank/DDBJ databases">
        <title>An insight into the sialome of Amazonian anophelines.</title>
        <authorList>
            <person name="Ribeiro J.M."/>
            <person name="Scarpassa V."/>
            <person name="Calvo E."/>
        </authorList>
    </citation>
    <scope>NUCLEOTIDE SEQUENCE</scope>
</reference>
<dbReference type="AlphaFoldDB" id="A0A2M4D7R7"/>
<evidence type="ECO:0000256" key="1">
    <source>
        <dbReference type="SAM" id="SignalP"/>
    </source>
</evidence>
<organism evidence="2">
    <name type="scientific">Anopheles darlingi</name>
    <name type="common">Mosquito</name>
    <dbReference type="NCBI Taxonomy" id="43151"/>
    <lineage>
        <taxon>Eukaryota</taxon>
        <taxon>Metazoa</taxon>
        <taxon>Ecdysozoa</taxon>
        <taxon>Arthropoda</taxon>
        <taxon>Hexapoda</taxon>
        <taxon>Insecta</taxon>
        <taxon>Pterygota</taxon>
        <taxon>Neoptera</taxon>
        <taxon>Endopterygota</taxon>
        <taxon>Diptera</taxon>
        <taxon>Nematocera</taxon>
        <taxon>Culicoidea</taxon>
        <taxon>Culicidae</taxon>
        <taxon>Anophelinae</taxon>
        <taxon>Anopheles</taxon>
    </lineage>
</organism>
<accession>A0A2M4D7R7</accession>
<name>A0A2M4D7R7_ANODA</name>
<proteinExistence type="predicted"/>